<dbReference type="AlphaFoldDB" id="A0A1Q8RT91"/>
<dbReference type="PANTHER" id="PTHR42813:SF3">
    <property type="entry name" value="GLUTATHIONE-INDEPENDENT FORMALDEHYDE DEHYDROGENASE"/>
    <property type="match status" value="1"/>
</dbReference>
<dbReference type="SUPFAM" id="SSF50129">
    <property type="entry name" value="GroES-like"/>
    <property type="match status" value="1"/>
</dbReference>
<dbReference type="PANTHER" id="PTHR42813">
    <property type="entry name" value="ZINC-TYPE ALCOHOL DEHYDROGENASE-LIKE"/>
    <property type="match status" value="1"/>
</dbReference>
<dbReference type="OrthoDB" id="3941538at2759"/>
<keyword evidence="4" id="KW-0862">Zinc</keyword>
<proteinExistence type="inferred from homology"/>
<dbReference type="Gene3D" id="3.40.50.720">
    <property type="entry name" value="NAD(P)-binding Rossmann-like Domain"/>
    <property type="match status" value="1"/>
</dbReference>
<keyword evidence="3" id="KW-0479">Metal-binding</keyword>
<evidence type="ECO:0000313" key="8">
    <source>
        <dbReference type="Proteomes" id="UP000186583"/>
    </source>
</evidence>
<evidence type="ECO:0000313" key="7">
    <source>
        <dbReference type="EMBL" id="OLN87549.1"/>
    </source>
</evidence>
<name>A0A1Q8RT91_9PEZI</name>
<dbReference type="EMBL" id="MPGH01000091">
    <property type="protein sequence ID" value="OLN87549.1"/>
    <property type="molecule type" value="Genomic_DNA"/>
</dbReference>
<dbReference type="STRING" id="708187.A0A1Q8RT91"/>
<evidence type="ECO:0000256" key="4">
    <source>
        <dbReference type="ARBA" id="ARBA00022833"/>
    </source>
</evidence>
<keyword evidence="5" id="KW-0520">NAD</keyword>
<dbReference type="InterPro" id="IPR036291">
    <property type="entry name" value="NAD(P)-bd_dom_sf"/>
</dbReference>
<dbReference type="InterPro" id="IPR011032">
    <property type="entry name" value="GroES-like_sf"/>
</dbReference>
<evidence type="ECO:0000256" key="3">
    <source>
        <dbReference type="ARBA" id="ARBA00022723"/>
    </source>
</evidence>
<dbReference type="Pfam" id="PF08240">
    <property type="entry name" value="ADH_N"/>
    <property type="match status" value="1"/>
</dbReference>
<dbReference type="GO" id="GO:0046872">
    <property type="term" value="F:metal ion binding"/>
    <property type="evidence" value="ECO:0007669"/>
    <property type="project" value="UniProtKB-KW"/>
</dbReference>
<dbReference type="Gene3D" id="3.90.180.10">
    <property type="entry name" value="Medium-chain alcohol dehydrogenases, catalytic domain"/>
    <property type="match status" value="1"/>
</dbReference>
<evidence type="ECO:0000256" key="5">
    <source>
        <dbReference type="ARBA" id="ARBA00023027"/>
    </source>
</evidence>
<evidence type="ECO:0000256" key="2">
    <source>
        <dbReference type="ARBA" id="ARBA00008072"/>
    </source>
</evidence>
<accession>A0A1Q8RT91</accession>
<comment type="similarity">
    <text evidence="2">Belongs to the zinc-containing alcohol dehydrogenase family.</text>
</comment>
<gene>
    <name evidence="7" type="ORF">CCHL11_06181</name>
</gene>
<sequence>MALFNTTLNAAMRGVVYSGVPYEVTVQNLPVPSIINQINAVVRITTSGICGSDLHYYRGVIGGSSVPFTVGYEAIGYISEVRSAVSSLSVGDYVVISDTASHGSLQMETAPDEYFGGGGDLDGLQAEYARVRFADAHLIPVPPNSNTTTPSLEQNYVTVGDIFATAWTALNRSGFEPRDSVAVSGAGPVSLLAAYSAILRGASLVYSVDHVQQRLDLAEFIDVIPTNFVDSDPLQNILSQEPGGATRRRHASLNAKLETDEDILIRQMVGVTRVRGGIGIAGAYQASPDGSGVPCGSSISPNATLPMTEFFSKGLSIRGGPVDPKLVAPELARRVRLIARVEAHPSFITSAVIDIEEAPQYYQAFNRQDESKVFIRFA</sequence>
<keyword evidence="8" id="KW-1185">Reference proteome</keyword>
<protein>
    <submittedName>
        <fullName evidence="7">S-(Hydroxymethyl)glutathione dehydrogenase 3</fullName>
    </submittedName>
</protein>
<dbReference type="InterPro" id="IPR013154">
    <property type="entry name" value="ADH-like_N"/>
</dbReference>
<comment type="caution">
    <text evidence="7">The sequence shown here is derived from an EMBL/GenBank/DDBJ whole genome shotgun (WGS) entry which is preliminary data.</text>
</comment>
<evidence type="ECO:0000256" key="1">
    <source>
        <dbReference type="ARBA" id="ARBA00001947"/>
    </source>
</evidence>
<evidence type="ECO:0000259" key="6">
    <source>
        <dbReference type="Pfam" id="PF08240"/>
    </source>
</evidence>
<feature type="domain" description="Alcohol dehydrogenase-like N-terminal" evidence="6">
    <location>
        <begin position="40"/>
        <end position="140"/>
    </location>
</feature>
<comment type="cofactor">
    <cofactor evidence="1">
        <name>Zn(2+)</name>
        <dbReference type="ChEBI" id="CHEBI:29105"/>
    </cofactor>
</comment>
<dbReference type="Proteomes" id="UP000186583">
    <property type="component" value="Unassembled WGS sequence"/>
</dbReference>
<organism evidence="7 8">
    <name type="scientific">Colletotrichum chlorophyti</name>
    <dbReference type="NCBI Taxonomy" id="708187"/>
    <lineage>
        <taxon>Eukaryota</taxon>
        <taxon>Fungi</taxon>
        <taxon>Dikarya</taxon>
        <taxon>Ascomycota</taxon>
        <taxon>Pezizomycotina</taxon>
        <taxon>Sordariomycetes</taxon>
        <taxon>Hypocreomycetidae</taxon>
        <taxon>Glomerellales</taxon>
        <taxon>Glomerellaceae</taxon>
        <taxon>Colletotrichum</taxon>
    </lineage>
</organism>
<dbReference type="SUPFAM" id="SSF51735">
    <property type="entry name" value="NAD(P)-binding Rossmann-fold domains"/>
    <property type="match status" value="1"/>
</dbReference>
<reference evidence="7 8" key="1">
    <citation type="submission" date="2016-11" db="EMBL/GenBank/DDBJ databases">
        <title>Draft Genome Assembly of Colletotrichum chlorophyti a pathogen of herbaceous plants.</title>
        <authorList>
            <person name="Gan P."/>
            <person name="Narusaka M."/>
            <person name="Tsushima A."/>
            <person name="Narusaka Y."/>
            <person name="Takano Y."/>
            <person name="Shirasu K."/>
        </authorList>
    </citation>
    <scope>NUCLEOTIDE SEQUENCE [LARGE SCALE GENOMIC DNA]</scope>
    <source>
        <strain evidence="7 8">NTL11</strain>
    </source>
</reference>